<accession>A0A2T4I4Y8</accession>
<protein>
    <recommendedName>
        <fullName evidence="3">DUF123 domain-containing protein</fullName>
    </recommendedName>
</protein>
<comment type="caution">
    <text evidence="1">The sequence shown here is derived from an EMBL/GenBank/DDBJ whole genome shotgun (WGS) entry which is preliminary data.</text>
</comment>
<evidence type="ECO:0008006" key="3">
    <source>
        <dbReference type="Google" id="ProtNLM"/>
    </source>
</evidence>
<evidence type="ECO:0000313" key="1">
    <source>
        <dbReference type="EMBL" id="PTD24791.1"/>
    </source>
</evidence>
<dbReference type="PANTHER" id="PTHR37460:SF1">
    <property type="entry name" value="ENDONUCLEASE III"/>
    <property type="match status" value="1"/>
</dbReference>
<proteinExistence type="predicted"/>
<dbReference type="EMBL" id="PHHF01000030">
    <property type="protein sequence ID" value="PTD24791.1"/>
    <property type="molecule type" value="Genomic_DNA"/>
</dbReference>
<dbReference type="InterPro" id="IPR002837">
    <property type="entry name" value="DUF123"/>
</dbReference>
<dbReference type="AlphaFoldDB" id="A0A2T4I4Y8"/>
<evidence type="ECO:0000313" key="2">
    <source>
        <dbReference type="Proteomes" id="UP000241206"/>
    </source>
</evidence>
<keyword evidence="2" id="KW-1185">Reference proteome</keyword>
<dbReference type="PANTHER" id="PTHR37460">
    <property type="entry name" value="ENDONUCLEASE III"/>
    <property type="match status" value="1"/>
</dbReference>
<organism evidence="1 2">
    <name type="scientific">Edaphosphingomonas fennica</name>
    <dbReference type="NCBI Taxonomy" id="114404"/>
    <lineage>
        <taxon>Bacteria</taxon>
        <taxon>Pseudomonadati</taxon>
        <taxon>Pseudomonadota</taxon>
        <taxon>Alphaproteobacteria</taxon>
        <taxon>Sphingomonadales</taxon>
        <taxon>Rhizorhabdaceae</taxon>
        <taxon>Edaphosphingomonas</taxon>
    </lineage>
</organism>
<sequence>MLGRSAPPAFLEHMRRALGGAGPFDRQSSDRAPSAGGSYVLLVHLSRSLEFERPGLRHRFEPGWYGYVGSARGPGGIRARIGPHLCAEKAVHWHIDSLTITADIVLAFFVEGASECTLSHSLLRSRYGSRRRRVSGAAIAVTAPPICWNLIWPPSTAVIERSCEFEWTTGNRETKSERAGLI</sequence>
<reference evidence="1 2" key="1">
    <citation type="submission" date="2017-11" db="EMBL/GenBank/DDBJ databases">
        <title>Sphingomonas oleivorans sp. nov., isolated from oil-contaminated soil.</title>
        <authorList>
            <person name="Wang L."/>
            <person name="Chen L."/>
        </authorList>
    </citation>
    <scope>NUCLEOTIDE SEQUENCE [LARGE SCALE GENOMIC DNA]</scope>
    <source>
        <strain evidence="1 2">K101</strain>
    </source>
</reference>
<dbReference type="Proteomes" id="UP000241206">
    <property type="component" value="Unassembled WGS sequence"/>
</dbReference>
<gene>
    <name evidence="1" type="ORF">CV103_07200</name>
</gene>
<name>A0A2T4I4Y8_9SPHN</name>
<dbReference type="Pfam" id="PF01986">
    <property type="entry name" value="DUF123"/>
    <property type="match status" value="1"/>
</dbReference>